<evidence type="ECO:0000256" key="5">
    <source>
        <dbReference type="ARBA" id="ARBA00023284"/>
    </source>
</evidence>
<dbReference type="GO" id="GO:0042744">
    <property type="term" value="P:hydrogen peroxide catabolic process"/>
    <property type="evidence" value="ECO:0007669"/>
    <property type="project" value="TreeGrafter"/>
</dbReference>
<dbReference type="GO" id="GO:0008379">
    <property type="term" value="F:thioredoxin peroxidase activity"/>
    <property type="evidence" value="ECO:0007669"/>
    <property type="project" value="InterPro"/>
</dbReference>
<name>A0A1Y1WQ94_9FUNG</name>
<evidence type="ECO:0000256" key="4">
    <source>
        <dbReference type="ARBA" id="ARBA00023002"/>
    </source>
</evidence>
<dbReference type="PROSITE" id="PS51354">
    <property type="entry name" value="GLUTAREDOXIN_2"/>
    <property type="match status" value="1"/>
</dbReference>
<feature type="active site" description="Cysteine sulfenic acid (-SOH) intermediate" evidence="6">
    <location>
        <position position="52"/>
    </location>
</feature>
<keyword evidence="9" id="KW-1185">Reference proteome</keyword>
<gene>
    <name evidence="8" type="ORF">BCR32DRAFT_285075</name>
</gene>
<dbReference type="InterPro" id="IPR002109">
    <property type="entry name" value="Glutaredoxin"/>
</dbReference>
<dbReference type="PRINTS" id="PR00160">
    <property type="entry name" value="GLUTAREDOXIN"/>
</dbReference>
<dbReference type="GO" id="GO:0045454">
    <property type="term" value="P:cell redox homeostasis"/>
    <property type="evidence" value="ECO:0007669"/>
    <property type="project" value="TreeGrafter"/>
</dbReference>
<sequence>MYNFPNVEGQKVPIVSWVYRFNGQWAKITSDEIFKNRKVVIFSLPGAFTPVCSSSHLPRYEELAETIKRAANIDDIYCISVNDPFVMDAWAKDQGIKNVKFIPDGNGEFTEKLGYLVDKKEFGLGMRSWRYSMYVENGIIKKFFCEPYKKDEDTYGISDADTMLDYLKPNTERPKLCTIITRVGCPYCEKAKELLQSKGIYYEELSIPNLVLTSRTLRAINGATSAPQVFIDGKLIGGYEDLKKYFSVSA</sequence>
<evidence type="ECO:0000256" key="1">
    <source>
        <dbReference type="ARBA" id="ARBA00010505"/>
    </source>
</evidence>
<dbReference type="InterPro" id="IPR037944">
    <property type="entry name" value="PRX5-like"/>
</dbReference>
<dbReference type="SUPFAM" id="SSF52833">
    <property type="entry name" value="Thioredoxin-like"/>
    <property type="match status" value="1"/>
</dbReference>
<dbReference type="Gene3D" id="3.40.30.10">
    <property type="entry name" value="Glutaredoxin"/>
    <property type="match status" value="2"/>
</dbReference>
<dbReference type="Pfam" id="PF00462">
    <property type="entry name" value="Glutaredoxin"/>
    <property type="match status" value="1"/>
</dbReference>
<dbReference type="Proteomes" id="UP000193944">
    <property type="component" value="Unassembled WGS sequence"/>
</dbReference>
<dbReference type="PANTHER" id="PTHR10430">
    <property type="entry name" value="PEROXIREDOXIN"/>
    <property type="match status" value="1"/>
</dbReference>
<evidence type="ECO:0000256" key="6">
    <source>
        <dbReference type="PIRSR" id="PIRSR637944-1"/>
    </source>
</evidence>
<evidence type="ECO:0000313" key="8">
    <source>
        <dbReference type="EMBL" id="ORX75555.1"/>
    </source>
</evidence>
<dbReference type="CDD" id="cd03013">
    <property type="entry name" value="PRX5_like"/>
    <property type="match status" value="1"/>
</dbReference>
<dbReference type="STRING" id="1754192.A0A1Y1WQ94"/>
<protein>
    <submittedName>
        <fullName evidence="8">Putative peroxiredoxin/glutaredoxin family protein</fullName>
    </submittedName>
</protein>
<keyword evidence="4" id="KW-0560">Oxidoreductase</keyword>
<dbReference type="Pfam" id="PF08534">
    <property type="entry name" value="Redoxin"/>
    <property type="match status" value="1"/>
</dbReference>
<keyword evidence="5" id="KW-0676">Redox-active center</keyword>
<dbReference type="InterPro" id="IPR013740">
    <property type="entry name" value="Redoxin"/>
</dbReference>
<dbReference type="InterPro" id="IPR036249">
    <property type="entry name" value="Thioredoxin-like_sf"/>
</dbReference>
<keyword evidence="2" id="KW-0575">Peroxidase</keyword>
<evidence type="ECO:0000256" key="2">
    <source>
        <dbReference type="ARBA" id="ARBA00022559"/>
    </source>
</evidence>
<feature type="domain" description="Thioredoxin" evidence="7">
    <location>
        <begin position="6"/>
        <end position="172"/>
    </location>
</feature>
<dbReference type="GO" id="GO:0034599">
    <property type="term" value="P:cellular response to oxidative stress"/>
    <property type="evidence" value="ECO:0007669"/>
    <property type="project" value="InterPro"/>
</dbReference>
<evidence type="ECO:0000259" key="7">
    <source>
        <dbReference type="PROSITE" id="PS51352"/>
    </source>
</evidence>
<proteinExistence type="inferred from homology"/>
<reference evidence="8 9" key="2">
    <citation type="submission" date="2016-08" db="EMBL/GenBank/DDBJ databases">
        <title>Pervasive Adenine N6-methylation of Active Genes in Fungi.</title>
        <authorList>
            <consortium name="DOE Joint Genome Institute"/>
            <person name="Mondo S.J."/>
            <person name="Dannebaum R.O."/>
            <person name="Kuo R.C."/>
            <person name="Labutti K."/>
            <person name="Haridas S."/>
            <person name="Kuo A."/>
            <person name="Salamov A."/>
            <person name="Ahrendt S.R."/>
            <person name="Lipzen A."/>
            <person name="Sullivan W."/>
            <person name="Andreopoulos W.B."/>
            <person name="Clum A."/>
            <person name="Lindquist E."/>
            <person name="Daum C."/>
            <person name="Ramamoorthy G.K."/>
            <person name="Gryganskyi A."/>
            <person name="Culley D."/>
            <person name="Magnuson J.K."/>
            <person name="James T.Y."/>
            <person name="O'Malley M.A."/>
            <person name="Stajich J.E."/>
            <person name="Spatafora J.W."/>
            <person name="Visel A."/>
            <person name="Grigoriev I.V."/>
        </authorList>
    </citation>
    <scope>NUCLEOTIDE SEQUENCE [LARGE SCALE GENOMIC DNA]</scope>
    <source>
        <strain evidence="8 9">S4</strain>
    </source>
</reference>
<comment type="similarity">
    <text evidence="1">Belongs to the peroxiredoxin family. Prx5 subfamily.</text>
</comment>
<comment type="caution">
    <text evidence="8">The sequence shown here is derived from an EMBL/GenBank/DDBJ whole genome shotgun (WGS) entry which is preliminary data.</text>
</comment>
<dbReference type="OrthoDB" id="1882547at2759"/>
<organism evidence="8 9">
    <name type="scientific">Anaeromyces robustus</name>
    <dbReference type="NCBI Taxonomy" id="1754192"/>
    <lineage>
        <taxon>Eukaryota</taxon>
        <taxon>Fungi</taxon>
        <taxon>Fungi incertae sedis</taxon>
        <taxon>Chytridiomycota</taxon>
        <taxon>Chytridiomycota incertae sedis</taxon>
        <taxon>Neocallimastigomycetes</taxon>
        <taxon>Neocallimastigales</taxon>
        <taxon>Neocallimastigaceae</taxon>
        <taxon>Anaeromyces</taxon>
    </lineage>
</organism>
<dbReference type="PANTHER" id="PTHR10430:SF16">
    <property type="entry name" value="PEROXIREDOXIN-5, MITOCHONDRIAL"/>
    <property type="match status" value="1"/>
</dbReference>
<dbReference type="InterPro" id="IPR013766">
    <property type="entry name" value="Thioredoxin_domain"/>
</dbReference>
<evidence type="ECO:0000256" key="3">
    <source>
        <dbReference type="ARBA" id="ARBA00022862"/>
    </source>
</evidence>
<dbReference type="PROSITE" id="PS51352">
    <property type="entry name" value="THIOREDOXIN_2"/>
    <property type="match status" value="1"/>
</dbReference>
<reference evidence="8 9" key="1">
    <citation type="submission" date="2016-08" db="EMBL/GenBank/DDBJ databases">
        <title>A Parts List for Fungal Cellulosomes Revealed by Comparative Genomics.</title>
        <authorList>
            <consortium name="DOE Joint Genome Institute"/>
            <person name="Haitjema C.H."/>
            <person name="Gilmore S.P."/>
            <person name="Henske J.K."/>
            <person name="Solomon K.V."/>
            <person name="De Groot R."/>
            <person name="Kuo A."/>
            <person name="Mondo S.J."/>
            <person name="Salamov A.A."/>
            <person name="Labutti K."/>
            <person name="Zhao Z."/>
            <person name="Chiniquy J."/>
            <person name="Barry K."/>
            <person name="Brewer H.M."/>
            <person name="Purvine S.O."/>
            <person name="Wright A.T."/>
            <person name="Boxma B."/>
            <person name="Van Alen T."/>
            <person name="Hackstein J.H."/>
            <person name="Baker S.E."/>
            <person name="Grigoriev I.V."/>
            <person name="O'Malley M.A."/>
        </authorList>
    </citation>
    <scope>NUCLEOTIDE SEQUENCE [LARGE SCALE GENOMIC DNA]</scope>
    <source>
        <strain evidence="8 9">S4</strain>
    </source>
</reference>
<accession>A0A1Y1WQ94</accession>
<dbReference type="EMBL" id="MCFG01000350">
    <property type="protein sequence ID" value="ORX75555.1"/>
    <property type="molecule type" value="Genomic_DNA"/>
</dbReference>
<dbReference type="GO" id="GO:0005737">
    <property type="term" value="C:cytoplasm"/>
    <property type="evidence" value="ECO:0007669"/>
    <property type="project" value="TreeGrafter"/>
</dbReference>
<dbReference type="AlphaFoldDB" id="A0A1Y1WQ94"/>
<dbReference type="InterPro" id="IPR014025">
    <property type="entry name" value="Glutaredoxin_subgr"/>
</dbReference>
<evidence type="ECO:0000313" key="9">
    <source>
        <dbReference type="Proteomes" id="UP000193944"/>
    </source>
</evidence>
<keyword evidence="3" id="KW-0049">Antioxidant</keyword>